<dbReference type="STRING" id="83767.SAMN05660652_01831"/>
<organism evidence="2 3">
    <name type="scientific">Propionivibrio dicarboxylicus</name>
    <dbReference type="NCBI Taxonomy" id="83767"/>
    <lineage>
        <taxon>Bacteria</taxon>
        <taxon>Pseudomonadati</taxon>
        <taxon>Pseudomonadota</taxon>
        <taxon>Betaproteobacteria</taxon>
        <taxon>Rhodocyclales</taxon>
        <taxon>Rhodocyclaceae</taxon>
        <taxon>Propionivibrio</taxon>
    </lineage>
</organism>
<evidence type="ECO:0000313" key="3">
    <source>
        <dbReference type="Proteomes" id="UP000198607"/>
    </source>
</evidence>
<feature type="transmembrane region" description="Helical" evidence="1">
    <location>
        <begin position="80"/>
        <end position="99"/>
    </location>
</feature>
<dbReference type="Pfam" id="PF04246">
    <property type="entry name" value="RseC_MucC"/>
    <property type="match status" value="1"/>
</dbReference>
<dbReference type="PANTHER" id="PTHR35867">
    <property type="entry name" value="PROTEIN RSEC"/>
    <property type="match status" value="1"/>
</dbReference>
<proteinExistence type="predicted"/>
<gene>
    <name evidence="2" type="ORF">SAMN05660652_01831</name>
</gene>
<keyword evidence="1" id="KW-0812">Transmembrane</keyword>
<dbReference type="RefSeq" id="WP_091936801.1">
    <property type="nucleotide sequence ID" value="NZ_FNCY01000006.1"/>
</dbReference>
<reference evidence="2 3" key="1">
    <citation type="submission" date="2016-10" db="EMBL/GenBank/DDBJ databases">
        <authorList>
            <person name="de Groot N.N."/>
        </authorList>
    </citation>
    <scope>NUCLEOTIDE SEQUENCE [LARGE SCALE GENOMIC DNA]</scope>
    <source>
        <strain evidence="2 3">DSM 5885</strain>
    </source>
</reference>
<keyword evidence="1" id="KW-1133">Transmembrane helix</keyword>
<dbReference type="Proteomes" id="UP000198607">
    <property type="component" value="Unassembled WGS sequence"/>
</dbReference>
<sequence>MIETVGVVAACEGDRVLVRVEQKGCGRCHEEGGCGGNNLGNLLCKSPESFWLKNPGGLAVGDTVTVAIAEGALYKTVTRAYLIPLLGLLVGAIIGMFLYEESGAIVGAVLGLFVSWFGTRRRGGQSFDPFIKR</sequence>
<evidence type="ECO:0000256" key="1">
    <source>
        <dbReference type="SAM" id="Phobius"/>
    </source>
</evidence>
<name>A0A1G8D532_9RHOO</name>
<feature type="transmembrane region" description="Helical" evidence="1">
    <location>
        <begin position="105"/>
        <end position="123"/>
    </location>
</feature>
<accession>A0A1G8D532</accession>
<dbReference type="InterPro" id="IPR007359">
    <property type="entry name" value="SigmaE_reg_RseC_MucC"/>
</dbReference>
<keyword evidence="1" id="KW-0472">Membrane</keyword>
<dbReference type="AlphaFoldDB" id="A0A1G8D532"/>
<protein>
    <submittedName>
        <fullName evidence="2">Positive regulator of sigma(E), RseC/MucC</fullName>
    </submittedName>
</protein>
<dbReference type="EMBL" id="FNCY01000006">
    <property type="protein sequence ID" value="SDH52812.1"/>
    <property type="molecule type" value="Genomic_DNA"/>
</dbReference>
<evidence type="ECO:0000313" key="2">
    <source>
        <dbReference type="EMBL" id="SDH52812.1"/>
    </source>
</evidence>
<keyword evidence="3" id="KW-1185">Reference proteome</keyword>
<dbReference type="PIRSF" id="PIRSF004923">
    <property type="entry name" value="RseC"/>
    <property type="match status" value="1"/>
</dbReference>
<dbReference type="InterPro" id="IPR026268">
    <property type="entry name" value="RseC"/>
</dbReference>
<dbReference type="PANTHER" id="PTHR35867:SF1">
    <property type="entry name" value="PROTEIN RSEC"/>
    <property type="match status" value="1"/>
</dbReference>